<feature type="domain" description="PLL-like beta propeller" evidence="2">
    <location>
        <begin position="227"/>
        <end position="428"/>
    </location>
</feature>
<accession>A0ABZ0VYS3</accession>
<dbReference type="RefSeq" id="WP_322417150.1">
    <property type="nucleotide sequence ID" value="NZ_CP139858.1"/>
</dbReference>
<evidence type="ECO:0000259" key="2">
    <source>
        <dbReference type="Pfam" id="PF26607"/>
    </source>
</evidence>
<protein>
    <recommendedName>
        <fullName evidence="2">PLL-like beta propeller domain-containing protein</fullName>
    </recommendedName>
</protein>
<feature type="compositionally biased region" description="Low complexity" evidence="1">
    <location>
        <begin position="1"/>
        <end position="26"/>
    </location>
</feature>
<name>A0ABZ0VYS3_9HYPH</name>
<proteinExistence type="predicted"/>
<organism evidence="3 4">
    <name type="scientific">Mesorhizobium huakuii</name>
    <dbReference type="NCBI Taxonomy" id="28104"/>
    <lineage>
        <taxon>Bacteria</taxon>
        <taxon>Pseudomonadati</taxon>
        <taxon>Pseudomonadota</taxon>
        <taxon>Alphaproteobacteria</taxon>
        <taxon>Hyphomicrobiales</taxon>
        <taxon>Phyllobacteriaceae</taxon>
        <taxon>Mesorhizobium</taxon>
    </lineage>
</organism>
<dbReference type="Pfam" id="PF26607">
    <property type="entry name" value="DUF8189"/>
    <property type="match status" value="1"/>
</dbReference>
<gene>
    <name evidence="3" type="ORF">U0R22_006537</name>
</gene>
<dbReference type="InterPro" id="IPR058502">
    <property type="entry name" value="PLL-like_beta-prop"/>
</dbReference>
<dbReference type="SUPFAM" id="SSF89372">
    <property type="entry name" value="Fucose-specific lectin"/>
    <property type="match status" value="2"/>
</dbReference>
<feature type="region of interest" description="Disordered" evidence="1">
    <location>
        <begin position="1"/>
        <end position="46"/>
    </location>
</feature>
<sequence length="443" mass="47846">MAKTAAPASEASAPKAKKPAAAPRATSKAREGGPVRSNPAPVFQNKPAGTPFFELSRLMVVGIDSAAGRLIQKAQDAPNGSWPSAWSIIAPGAWVIMTAGLTKDGRVAVVAQPSGTTNLSFITEDANQIGPVDKWNPPVGIGAPPGAASYQKLTMANDADGRIEIFLTDNQGRIWWIYQNPDQIVQVQKTITPPGSSTPIVVTVDELVPPAKPWSDWQQLTGQLVAVTAIRQADGRIALFGINSGLHLYRCQQAKPQALKVADWTGWVQIDTTQTGGFTEMAPVIGPLGATNLFALTQNGQVLHTRQQPAGSDTWTQWATTGYSRVPKYTLAAGIQGDGDIVLVSSDQQRVHEFNAQWDAYTQNWSGWRDFGASIYATRLTLNYNADGRLALFSLMIMPDGTNGLWTINQMGIDSSEWEYAWTNLTNDNLKQIVVVRDLTPPV</sequence>
<keyword evidence="4" id="KW-1185">Reference proteome</keyword>
<evidence type="ECO:0000313" key="3">
    <source>
        <dbReference type="EMBL" id="WQC02294.1"/>
    </source>
</evidence>
<dbReference type="EMBL" id="CP139858">
    <property type="protein sequence ID" value="WQC02294.1"/>
    <property type="molecule type" value="Genomic_DNA"/>
</dbReference>
<evidence type="ECO:0000256" key="1">
    <source>
        <dbReference type="SAM" id="MobiDB-lite"/>
    </source>
</evidence>
<dbReference type="Proteomes" id="UP001322481">
    <property type="component" value="Chromosome"/>
</dbReference>
<evidence type="ECO:0000313" key="4">
    <source>
        <dbReference type="Proteomes" id="UP001322481"/>
    </source>
</evidence>
<reference evidence="3 4" key="1">
    <citation type="submission" date="2023-11" db="EMBL/GenBank/DDBJ databases">
        <authorList>
            <person name="Panchal A.K."/>
            <person name="Meaney J.S."/>
            <person name="Karas B.J."/>
            <person name="diCenzo G.C."/>
        </authorList>
    </citation>
    <scope>NUCLEOTIDE SEQUENCE [LARGE SCALE GENOMIC DNA]</scope>
    <source>
        <strain evidence="3 4">NZP2235</strain>
    </source>
</reference>